<dbReference type="CDD" id="cd05930">
    <property type="entry name" value="A_NRPS"/>
    <property type="match status" value="2"/>
</dbReference>
<dbReference type="InterPro" id="IPR009081">
    <property type="entry name" value="PP-bd_ACP"/>
</dbReference>
<dbReference type="InterPro" id="IPR010071">
    <property type="entry name" value="AA_adenyl_dom"/>
</dbReference>
<gene>
    <name evidence="6" type="primary">tycC_1</name>
    <name evidence="6" type="ORF">Ppb6_02804</name>
</gene>
<dbReference type="InterPro" id="IPR036736">
    <property type="entry name" value="ACP-like_sf"/>
</dbReference>
<organism evidence="6 7">
    <name type="scientific">Photorhabdus australis subsp. thailandensis</name>
    <dbReference type="NCBI Taxonomy" id="2805096"/>
    <lineage>
        <taxon>Bacteria</taxon>
        <taxon>Pseudomonadati</taxon>
        <taxon>Pseudomonadota</taxon>
        <taxon>Gammaproteobacteria</taxon>
        <taxon>Enterobacterales</taxon>
        <taxon>Morganellaceae</taxon>
        <taxon>Photorhabdus</taxon>
    </lineage>
</organism>
<dbReference type="PROSITE" id="PS00455">
    <property type="entry name" value="AMP_BINDING"/>
    <property type="match status" value="2"/>
</dbReference>
<dbReference type="PANTHER" id="PTHR45527">
    <property type="entry name" value="NONRIBOSOMAL PEPTIDE SYNTHETASE"/>
    <property type="match status" value="1"/>
</dbReference>
<dbReference type="STRING" id="286156.Ppb6_02804"/>
<proteinExistence type="inferred from homology"/>
<dbReference type="InterPro" id="IPR025110">
    <property type="entry name" value="AMP-bd_C"/>
</dbReference>
<dbReference type="InterPro" id="IPR045851">
    <property type="entry name" value="AMP-bd_C_sf"/>
</dbReference>
<dbReference type="GO" id="GO:0031177">
    <property type="term" value="F:phosphopantetheine binding"/>
    <property type="evidence" value="ECO:0007669"/>
    <property type="project" value="TreeGrafter"/>
</dbReference>
<dbReference type="InterPro" id="IPR000873">
    <property type="entry name" value="AMP-dep_synth/lig_dom"/>
</dbReference>
<comment type="similarity">
    <text evidence="2">Belongs to the ATP-dependent AMP-binding enzyme family.</text>
</comment>
<evidence type="ECO:0000256" key="2">
    <source>
        <dbReference type="ARBA" id="ARBA00006432"/>
    </source>
</evidence>
<evidence type="ECO:0000259" key="5">
    <source>
        <dbReference type="PROSITE" id="PS50075"/>
    </source>
</evidence>
<dbReference type="SUPFAM" id="SSF47336">
    <property type="entry name" value="ACP-like"/>
    <property type="match status" value="2"/>
</dbReference>
<accession>A0A1C0U235</accession>
<dbReference type="InterPro" id="IPR006162">
    <property type="entry name" value="Ppantetheine_attach_site"/>
</dbReference>
<dbReference type="Gene3D" id="3.40.50.980">
    <property type="match status" value="4"/>
</dbReference>
<evidence type="ECO:0000256" key="4">
    <source>
        <dbReference type="ARBA" id="ARBA00022553"/>
    </source>
</evidence>
<dbReference type="Gene3D" id="3.30.300.30">
    <property type="match status" value="2"/>
</dbReference>
<evidence type="ECO:0000313" key="6">
    <source>
        <dbReference type="EMBL" id="OCQ52010.1"/>
    </source>
</evidence>
<dbReference type="GO" id="GO:0005737">
    <property type="term" value="C:cytoplasm"/>
    <property type="evidence" value="ECO:0007669"/>
    <property type="project" value="TreeGrafter"/>
</dbReference>
<dbReference type="FunFam" id="3.30.300.30:FF:000010">
    <property type="entry name" value="Enterobactin synthetase component F"/>
    <property type="match status" value="2"/>
</dbReference>
<dbReference type="Pfam" id="PF00501">
    <property type="entry name" value="AMP-binding"/>
    <property type="match status" value="2"/>
</dbReference>
<evidence type="ECO:0000313" key="7">
    <source>
        <dbReference type="Proteomes" id="UP000093476"/>
    </source>
</evidence>
<dbReference type="InterPro" id="IPR001242">
    <property type="entry name" value="Condensation_dom"/>
</dbReference>
<dbReference type="PANTHER" id="PTHR45527:SF1">
    <property type="entry name" value="FATTY ACID SYNTHASE"/>
    <property type="match status" value="1"/>
</dbReference>
<dbReference type="SUPFAM" id="SSF52777">
    <property type="entry name" value="CoA-dependent acyltransferases"/>
    <property type="match status" value="3"/>
</dbReference>
<dbReference type="FunFam" id="2.30.38.10:FF:000001">
    <property type="entry name" value="Non-ribosomal peptide synthetase PvdI"/>
    <property type="match status" value="2"/>
</dbReference>
<dbReference type="GO" id="GO:0003824">
    <property type="term" value="F:catalytic activity"/>
    <property type="evidence" value="ECO:0007669"/>
    <property type="project" value="InterPro"/>
</dbReference>
<dbReference type="GO" id="GO:0044550">
    <property type="term" value="P:secondary metabolite biosynthetic process"/>
    <property type="evidence" value="ECO:0007669"/>
    <property type="project" value="UniProtKB-ARBA"/>
</dbReference>
<dbReference type="NCBIfam" id="TIGR01733">
    <property type="entry name" value="AA-adenyl-dom"/>
    <property type="match status" value="2"/>
</dbReference>
<dbReference type="PROSITE" id="PS50075">
    <property type="entry name" value="CARRIER"/>
    <property type="match status" value="2"/>
</dbReference>
<dbReference type="CDD" id="cd19531">
    <property type="entry name" value="LCL_NRPS-like"/>
    <property type="match status" value="1"/>
</dbReference>
<evidence type="ECO:0000256" key="3">
    <source>
        <dbReference type="ARBA" id="ARBA00022450"/>
    </source>
</evidence>
<dbReference type="InterPro" id="IPR023213">
    <property type="entry name" value="CAT-like_dom_sf"/>
</dbReference>
<dbReference type="EMBL" id="LOMY01000100">
    <property type="protein sequence ID" value="OCQ52010.1"/>
    <property type="molecule type" value="Genomic_DNA"/>
</dbReference>
<dbReference type="Pfam" id="PF00668">
    <property type="entry name" value="Condensation"/>
    <property type="match status" value="2"/>
</dbReference>
<dbReference type="Gene3D" id="1.10.1200.10">
    <property type="entry name" value="ACP-like"/>
    <property type="match status" value="2"/>
</dbReference>
<feature type="domain" description="Carrier" evidence="5">
    <location>
        <begin position="800"/>
        <end position="875"/>
    </location>
</feature>
<dbReference type="Proteomes" id="UP000093476">
    <property type="component" value="Unassembled WGS sequence"/>
</dbReference>
<dbReference type="Pfam" id="PF13193">
    <property type="entry name" value="AMP-binding_C"/>
    <property type="match status" value="2"/>
</dbReference>
<feature type="domain" description="Carrier" evidence="5">
    <location>
        <begin position="1853"/>
        <end position="1930"/>
    </location>
</feature>
<name>A0A1C0U235_9GAMM</name>
<dbReference type="PATRIC" id="fig|286156.4.peg.3183"/>
<keyword evidence="4" id="KW-0597">Phosphoprotein</keyword>
<dbReference type="NCBIfam" id="NF003417">
    <property type="entry name" value="PRK04813.1"/>
    <property type="match status" value="2"/>
</dbReference>
<comment type="caution">
    <text evidence="6">The sequence shown here is derived from an EMBL/GenBank/DDBJ whole genome shotgun (WGS) entry which is preliminary data.</text>
</comment>
<dbReference type="FunFam" id="3.40.50.12780:FF:000012">
    <property type="entry name" value="Non-ribosomal peptide synthetase"/>
    <property type="match status" value="1"/>
</dbReference>
<sequence>MEVNKSARESSDQDILSSKCNVDDLRFWSTLLSGRDNFSIPVDRLVRDPGENRVLRSSFYIDEKLSLRLRNLATCEGKSLNTVLLSAFYVALSASSGQHDIVIGNSLNDEESGNNSALDPVPLRVQVQSDISVVSLIHHIDKLITNVQQYRSCSFDQLNTFLESVEGPLRNPIFQIKFAVKSVDLLKNEQEKLDLSLIIDDSHEQLNGQFYWAKAVFDVATLDQLVAVYQQVLAAIVDDKHQPIGKLPLLPGKDRQRLNHWNETTASFPDEKTLSQLFEEQVAKTPTNTAVIFADKKLSYAELNAKANALARTIRARYRALTNKELEPDTLIPLYLERSAEMIVSILAVLKAGGAYVPVSPEYPSERVRFMLSDTKARVVLTQSGLLEKLEKTGAGEGENEITYLSVDDPTLTQDIEQTNLPLISGPKDLAYVIYTSGTTGQPKGAMLEHIGVVNRIFWMQQTYPLCESDRVLQKTPYVFDVSVWELLWANWTGACIVVASPEIHKDPEALRTLIAKENITHLHFVPSMLGAFNQHLSETNQRIPSCVKCVFASGEALTEATVIQFKEISSQQTELHNLYGPTEASVDVTAYDCRSASLKVIPIGKPINNIKLYVLNESMNLVPLGAPGELYLGGIGLARGYLNREELSTQRFVANPFADEQDREKGYTRLYKTGDLVRWRNDGELEYLGRNDFQVKIRGFRIEPGEIENALMSIDDVQRVAVIAHGKEANSYLVAYVVPTQGKALSESDLRDALVKVLPEYMVPSVFIMLQKLPLTINGKLDRKGLPAPEAVRNRVYEAPETELERELCQLWEEVLGVKQIGMTDNFFRLGGNSITTVKLSAVIQNRYKKNIPLSQLFNIQDIKTLSSILHDAPIETLNIPPSPQPQILSFAQERMLFIERALGGTCAYHIPLLVKLKGDVKLDVLTDSLSYLQERHQILKTVYRTHDQGHDYQTIIDIPLSMNSVVIHDDNEWLKRVKKDASQLFDLSNEHPVRYHHYIVGDEQYLLMVWHHIAFDGWSTDIFLSELAQVYTSYSNASQPELPQLPIQYVDFAYWQRESLVAENVQLHLSYWQEVLSGYENLAFPADKPRPAQFDDSGKEHHFSLSGMLSSSLRELAKDEATTLNTVMLGALYVSLAVMSGHHDIVIGIPSDGRHYIQTQPLIGFFVNSLPIRINEDFSVSVCELIASLHTRIIAAKSHQDLPFDRLVSELSIENDLSRHPVFQVMFAVQNFGQHRAENLPFSPVTLSQNQSLAPAAKFDISLIIDDSHEQLRGQFCWAEAVFDDVTMAQLIAVYQQVLVAFVGNKHQPVGELPLLPEEDKQHLNRWNDTTASFPAEKTLSQLFEEQVVKTPENPAVIFADEKLSYAELSAKANALARTIRTRYRALTNKELEPDTLIPLYLERSAEMMVSILAVLKAGGAYVPVSPEYPSERVSFMLRDTKAHIVLTQSGLLEKIKAGEGGNGIAYLSVDDPTLTQDIEQTNLPPISGPKNLAYVIYTSGTTGQPKGVMIEQNGVVNLLHSQRKTMCFGDDEKVLGLAPYVFDASIEQIFLPVLSGGCFIMASDADLKDMEKIRHFAFKYQVTHIHATPDYLLSLGSLNELMTLRRVISGGDRCHAQLKSLFGEKLNNEYGPTETTVTSLNFINYPNCRYDGGIGKPIANTKLYVLSPQMKRLPVGALGELYISGAGVARGYLNRDELSAQRFVENPFADEHDKEKGYTRLYKTGDLVRWRGDGELEYLGRNDCQLKIRGFRIEPGEIENTLMDIDDVQQAVVIAHGNGASSHLIAYVVPTQGKALSESNLRDALVKVLPEYMVPSVFITLEKLPLTINGKLDRKELPAPGEVRDSDYEAPEREIERKLCQIWQEVLGVERVGINDNFFHIGGNSLSVVRLVAKMNAQMPGQMKVRIRDVFRHKTIAMLLKSLEETTEVTMV</sequence>
<dbReference type="Gene3D" id="3.30.559.10">
    <property type="entry name" value="Chloramphenicol acetyltransferase-like domain"/>
    <property type="match status" value="1"/>
</dbReference>
<dbReference type="FunFam" id="1.10.1200.10:FF:000005">
    <property type="entry name" value="Nonribosomal peptide synthetase 1"/>
    <property type="match status" value="1"/>
</dbReference>
<protein>
    <submittedName>
        <fullName evidence="6">Tyrocidine synthase 3</fullName>
    </submittedName>
</protein>
<dbReference type="Pfam" id="PF00550">
    <property type="entry name" value="PP-binding"/>
    <property type="match status" value="2"/>
</dbReference>
<dbReference type="InterPro" id="IPR020845">
    <property type="entry name" value="AMP-binding_CS"/>
</dbReference>
<dbReference type="Gene3D" id="2.30.38.10">
    <property type="entry name" value="Luciferase, Domain 3"/>
    <property type="match status" value="2"/>
</dbReference>
<reference evidence="6 7" key="1">
    <citation type="submission" date="2015-12" db="EMBL/GenBank/DDBJ databases">
        <title>Genome comparisons provide insights into the role of secondary metabolites in the pathogenic phase of the Photorhabdus life cycle.</title>
        <authorList>
            <person name="Tobias N.J."/>
            <person name="Mishra B."/>
            <person name="Gupta D.K."/>
            <person name="Thines M."/>
            <person name="Stinear T.P."/>
            <person name="Bode H.B."/>
        </authorList>
    </citation>
    <scope>NUCLEOTIDE SEQUENCE [LARGE SCALE GENOMIC DNA]</scope>
    <source>
        <strain evidence="6 7">PB68.1</strain>
    </source>
</reference>
<keyword evidence="3" id="KW-0596">Phosphopantetheine</keyword>
<dbReference type="RefSeq" id="WP_065823675.1">
    <property type="nucleotide sequence ID" value="NZ_CAWMQZ010000100.1"/>
</dbReference>
<dbReference type="GO" id="GO:0043041">
    <property type="term" value="P:amino acid activation for nonribosomal peptide biosynthetic process"/>
    <property type="evidence" value="ECO:0007669"/>
    <property type="project" value="TreeGrafter"/>
</dbReference>
<evidence type="ECO:0000256" key="1">
    <source>
        <dbReference type="ARBA" id="ARBA00001957"/>
    </source>
</evidence>
<dbReference type="PROSITE" id="PS00012">
    <property type="entry name" value="PHOSPHOPANTETHEINE"/>
    <property type="match status" value="1"/>
</dbReference>
<comment type="cofactor">
    <cofactor evidence="1">
        <name>pantetheine 4'-phosphate</name>
        <dbReference type="ChEBI" id="CHEBI:47942"/>
    </cofactor>
</comment>
<keyword evidence="7" id="KW-1185">Reference proteome</keyword>
<dbReference type="Gene3D" id="3.30.559.30">
    <property type="entry name" value="Nonribosomal peptide synthetase, condensation domain"/>
    <property type="match status" value="2"/>
</dbReference>
<dbReference type="FunFam" id="3.40.50.980:FF:000001">
    <property type="entry name" value="Non-ribosomal peptide synthetase"/>
    <property type="match status" value="2"/>
</dbReference>
<dbReference type="SUPFAM" id="SSF56801">
    <property type="entry name" value="Acetyl-CoA synthetase-like"/>
    <property type="match status" value="2"/>
</dbReference>